<dbReference type="InterPro" id="IPR033517">
    <property type="entry name" value="DDX54/DBP10_DEAD-box_helicase"/>
</dbReference>
<dbReference type="AlphaFoldDB" id="A0AA35LLD4"/>
<keyword evidence="5" id="KW-0547">Nucleotide-binding</keyword>
<evidence type="ECO:0000256" key="13">
    <source>
        <dbReference type="ARBA" id="ARBA00064259"/>
    </source>
</evidence>
<keyword evidence="6" id="KW-0378">Hydrolase</keyword>
<dbReference type="PANTHER" id="PTHR47959:SF8">
    <property type="entry name" value="RNA HELICASE"/>
    <property type="match status" value="1"/>
</dbReference>
<dbReference type="PROSITE" id="PS00039">
    <property type="entry name" value="DEAD_ATP_HELICASE"/>
    <property type="match status" value="1"/>
</dbReference>
<dbReference type="Pfam" id="PF08147">
    <property type="entry name" value="DBP10CT"/>
    <property type="match status" value="1"/>
</dbReference>
<dbReference type="Pfam" id="PF00270">
    <property type="entry name" value="DEAD"/>
    <property type="match status" value="1"/>
</dbReference>
<dbReference type="CDD" id="cd18787">
    <property type="entry name" value="SF2_C_DEAD"/>
    <property type="match status" value="1"/>
</dbReference>
<dbReference type="Proteomes" id="UP001178461">
    <property type="component" value="Chromosome 16"/>
</dbReference>
<evidence type="ECO:0000256" key="3">
    <source>
        <dbReference type="ARBA" id="ARBA00012552"/>
    </source>
</evidence>
<feature type="coiled-coil region" evidence="17">
    <location>
        <begin position="339"/>
        <end position="387"/>
    </location>
</feature>
<dbReference type="FunFam" id="3.40.50.300:FF:000784">
    <property type="entry name" value="ATP-dependent RNA helicase DDX54"/>
    <property type="match status" value="1"/>
</dbReference>
<feature type="region of interest" description="Disordered" evidence="18">
    <location>
        <begin position="1106"/>
        <end position="1210"/>
    </location>
</feature>
<feature type="short sequence motif" description="Q motif" evidence="16">
    <location>
        <begin position="436"/>
        <end position="464"/>
    </location>
</feature>
<evidence type="ECO:0000256" key="6">
    <source>
        <dbReference type="ARBA" id="ARBA00022801"/>
    </source>
</evidence>
<feature type="domain" description="DEAD-box RNA helicase Q" evidence="21">
    <location>
        <begin position="436"/>
        <end position="464"/>
    </location>
</feature>
<dbReference type="InterPro" id="IPR014001">
    <property type="entry name" value="Helicase_ATP-bd"/>
</dbReference>
<evidence type="ECO:0000256" key="5">
    <source>
        <dbReference type="ARBA" id="ARBA00022741"/>
    </source>
</evidence>
<dbReference type="InterPro" id="IPR011545">
    <property type="entry name" value="DEAD/DEAH_box_helicase_dom"/>
</dbReference>
<dbReference type="GO" id="GO:0006396">
    <property type="term" value="P:RNA processing"/>
    <property type="evidence" value="ECO:0007669"/>
    <property type="project" value="UniProtKB-ARBA"/>
</dbReference>
<evidence type="ECO:0000256" key="4">
    <source>
        <dbReference type="ARBA" id="ARBA00022553"/>
    </source>
</evidence>
<feature type="compositionally biased region" description="Basic and acidic residues" evidence="18">
    <location>
        <begin position="990"/>
        <end position="999"/>
    </location>
</feature>
<comment type="subcellular location">
    <subcellularLocation>
        <location evidence="1">Nucleus</location>
        <location evidence="1">Nucleolus</location>
    </subcellularLocation>
</comment>
<dbReference type="InterPro" id="IPR012541">
    <property type="entry name" value="DBP10_C"/>
</dbReference>
<dbReference type="CDD" id="cd17959">
    <property type="entry name" value="DEADc_DDX54"/>
    <property type="match status" value="1"/>
</dbReference>
<dbReference type="PROSITE" id="PS51195">
    <property type="entry name" value="Q_MOTIF"/>
    <property type="match status" value="1"/>
</dbReference>
<keyword evidence="23" id="KW-1185">Reference proteome</keyword>
<evidence type="ECO:0000313" key="23">
    <source>
        <dbReference type="Proteomes" id="UP001178461"/>
    </source>
</evidence>
<evidence type="ECO:0000256" key="18">
    <source>
        <dbReference type="SAM" id="MobiDB-lite"/>
    </source>
</evidence>
<comment type="catalytic activity">
    <reaction evidence="11">
        <text>ATP + H2O = ADP + phosphate + H(+)</text>
        <dbReference type="Rhea" id="RHEA:13065"/>
        <dbReference type="ChEBI" id="CHEBI:15377"/>
        <dbReference type="ChEBI" id="CHEBI:15378"/>
        <dbReference type="ChEBI" id="CHEBI:30616"/>
        <dbReference type="ChEBI" id="CHEBI:43474"/>
        <dbReference type="ChEBI" id="CHEBI:456216"/>
        <dbReference type="EC" id="3.6.4.13"/>
    </reaction>
</comment>
<feature type="compositionally biased region" description="Basic and acidic residues" evidence="18">
    <location>
        <begin position="1107"/>
        <end position="1122"/>
    </location>
</feature>
<evidence type="ECO:0000313" key="22">
    <source>
        <dbReference type="EMBL" id="CAI5797684.1"/>
    </source>
</evidence>
<dbReference type="Gene3D" id="3.40.50.300">
    <property type="entry name" value="P-loop containing nucleotide triphosphate hydrolases"/>
    <property type="match status" value="2"/>
</dbReference>
<dbReference type="SMART" id="SM00490">
    <property type="entry name" value="HELICc"/>
    <property type="match status" value="1"/>
</dbReference>
<dbReference type="GO" id="GO:0005524">
    <property type="term" value="F:ATP binding"/>
    <property type="evidence" value="ECO:0007669"/>
    <property type="project" value="UniProtKB-KW"/>
</dbReference>
<dbReference type="EMBL" id="OX395143">
    <property type="protein sequence ID" value="CAI5797684.1"/>
    <property type="molecule type" value="Genomic_DNA"/>
</dbReference>
<evidence type="ECO:0000256" key="12">
    <source>
        <dbReference type="ARBA" id="ARBA00055126"/>
    </source>
</evidence>
<name>A0AA35LLD4_9SAUR</name>
<evidence type="ECO:0000259" key="20">
    <source>
        <dbReference type="PROSITE" id="PS51194"/>
    </source>
</evidence>
<dbReference type="GO" id="GO:0016787">
    <property type="term" value="F:hydrolase activity"/>
    <property type="evidence" value="ECO:0007669"/>
    <property type="project" value="UniProtKB-KW"/>
</dbReference>
<feature type="region of interest" description="Disordered" evidence="18">
    <location>
        <begin position="987"/>
        <end position="1008"/>
    </location>
</feature>
<dbReference type="GO" id="GO:0005829">
    <property type="term" value="C:cytosol"/>
    <property type="evidence" value="ECO:0007669"/>
    <property type="project" value="TreeGrafter"/>
</dbReference>
<keyword evidence="8" id="KW-0067">ATP-binding</keyword>
<dbReference type="GO" id="GO:0005730">
    <property type="term" value="C:nucleolus"/>
    <property type="evidence" value="ECO:0007669"/>
    <property type="project" value="UniProtKB-SubCell"/>
</dbReference>
<keyword evidence="7 22" id="KW-0347">Helicase</keyword>
<feature type="region of interest" description="Disordered" evidence="18">
    <location>
        <begin position="1065"/>
        <end position="1084"/>
    </location>
</feature>
<dbReference type="InterPro" id="IPR014014">
    <property type="entry name" value="RNA_helicase_DEAD_Q_motif"/>
</dbReference>
<feature type="domain" description="Helicase ATP-binding" evidence="19">
    <location>
        <begin position="467"/>
        <end position="639"/>
    </location>
</feature>
<evidence type="ECO:0000256" key="11">
    <source>
        <dbReference type="ARBA" id="ARBA00047984"/>
    </source>
</evidence>
<comment type="similarity">
    <text evidence="2">Belongs to the DEAD box helicase family. DDX54/DBP10 subfamily.</text>
</comment>
<sequence length="1210" mass="137811">MATQVVQLSNQSDVNLTRKVNLRMPLKILEPGRSKLSTVETKRIISVMDDTIFKVELVSAFSYIIKNLEDMSAVLGPELTGALKEHLRLSNVMEATLTRLEEEGVLQKGTARGWLIDTEDPSGYLVLHIQGLRSSVRNIVRLFFAHPLAYQAIQDIASFRQLAVSHFIKGLVELRGFLLEKLLTTPLEERERNRFIHEISQRDKKNTEMIAALEEELAAEIKSRDDEISRKNATIKDLKTHLHSLAKVSENQILRTRAEAEKAQKTELRGSQGKCAKLQQELNQLRAALNALIVEDRESELALRKKKYKVEMEIENWVQKYDIEMLEKQEEIEEIDVVYVVEKEQLAELREKFALLDQEYSQIREERRVKQEQKEKAEKELAILVRAATLIQALWKGYLDYEMPVPAFPAADCTSDVELDTQEMVRAQNKKKKKSGGFQSMGLGYPVFKGIMKKGYKIPTPIQRKTIPVILDGKDVVAMARTGSGKTACFLIPMFEKLKVHSAKTGARALILSPTRELALQTLKFTKELGRYTGLKTALILGGDKMEDQFAALHENPDIIIATPGRLMHVAIEMKLKLQSVEYVVFDEADRLFEMGFAEQLQEIISRLPENRQTVLFSATLPKLLVEFARAGLTEPVLIRLDVESKLSEQLKLSFYHVRADDKPALLLYLLRTVVRPQDQTIVFVATKHHTEYLKELLTAQGVNCTHVYSSLDQTARKINVGKFIHGKCSVLIVTDLAARGIDIPLLDNVINYSFPAKAKLFLHRVGRVARAGRSGTAYSLVAPDETPYVFDLHLFLGRPLVLANPHEKPTDTDGIFGRVPQSIIDDEESLLQTDHERSLDLQSLRRVSDNAQKQYLKSRPAPSPESIKRVKEMDFSLLGIHPLFSLRFEGEEMERLKFVDSIKSYRSKATIFEINATNKTLASDVMRAKRNRDCQLIDRHQRKQQERLSLAAEKVQRLAVPATAEQDPEEEEERIQDVFSSVVGRKRKQPLDGKDTGKKQRLATQQQGEFYIPYRPKDFESERGLCIGGEGTAFEQQASGAVLDLMGDENRNMSNSKQLLKWDRKRKRFVGQTGQENKKKIRTESGAYISSSYKGNLYDKWKKKNKIDDQDSDSDREGERRAGKKRRGRGAHPAPASHGSRGPQQGKIRSELKTKQQILRQRKKAAKQRFLQSGSLKRLKSRNRQRVQEMRQTAFGRGAAKKGKMRKRM</sequence>
<keyword evidence="9" id="KW-0694">RNA-binding</keyword>
<dbReference type="EC" id="3.6.4.13" evidence="3"/>
<evidence type="ECO:0000259" key="19">
    <source>
        <dbReference type="PROSITE" id="PS51192"/>
    </source>
</evidence>
<evidence type="ECO:0000256" key="9">
    <source>
        <dbReference type="ARBA" id="ARBA00022884"/>
    </source>
</evidence>
<reference evidence="22" key="1">
    <citation type="submission" date="2022-12" db="EMBL/GenBank/DDBJ databases">
        <authorList>
            <person name="Alioto T."/>
            <person name="Alioto T."/>
            <person name="Gomez Garrido J."/>
        </authorList>
    </citation>
    <scope>NUCLEOTIDE SEQUENCE</scope>
</reference>
<keyword evidence="17" id="KW-0175">Coiled coil</keyword>
<evidence type="ECO:0000256" key="8">
    <source>
        <dbReference type="ARBA" id="ARBA00022840"/>
    </source>
</evidence>
<evidence type="ECO:0000256" key="1">
    <source>
        <dbReference type="ARBA" id="ARBA00004604"/>
    </source>
</evidence>
<comment type="function">
    <text evidence="12">Has RNA-dependent ATPase activity. Represses the transcriptional activity of nuclear receptors.</text>
</comment>
<feature type="coiled-coil region" evidence="17">
    <location>
        <begin position="246"/>
        <end position="295"/>
    </location>
</feature>
<dbReference type="FunFam" id="3.40.50.300:FF:000865">
    <property type="entry name" value="ATP-dependent RNA helicase DDX54"/>
    <property type="match status" value="1"/>
</dbReference>
<dbReference type="CDD" id="cd23767">
    <property type="entry name" value="IQCD"/>
    <property type="match status" value="1"/>
</dbReference>
<dbReference type="SMART" id="SM01123">
    <property type="entry name" value="DBP10CT"/>
    <property type="match status" value="1"/>
</dbReference>
<accession>A0AA35LLD4</accession>
<keyword evidence="4" id="KW-0597">Phosphoprotein</keyword>
<dbReference type="GO" id="GO:0003723">
    <property type="term" value="F:RNA binding"/>
    <property type="evidence" value="ECO:0007669"/>
    <property type="project" value="UniProtKB-KW"/>
</dbReference>
<dbReference type="InterPro" id="IPR027417">
    <property type="entry name" value="P-loop_NTPase"/>
</dbReference>
<protein>
    <recommendedName>
        <fullName evidence="14">ATP-dependent RNA helicase DDX54</fullName>
        <ecNumber evidence="3">3.6.4.13</ecNumber>
    </recommendedName>
    <alternativeName>
        <fullName evidence="15">DEAD box protein 54</fullName>
    </alternativeName>
</protein>
<feature type="domain" description="Helicase C-terminal" evidence="20">
    <location>
        <begin position="666"/>
        <end position="817"/>
    </location>
</feature>
<keyword evidence="10" id="KW-0539">Nucleus</keyword>
<dbReference type="SUPFAM" id="SSF52540">
    <property type="entry name" value="P-loop containing nucleoside triphosphate hydrolases"/>
    <property type="match status" value="2"/>
</dbReference>
<evidence type="ECO:0000256" key="2">
    <source>
        <dbReference type="ARBA" id="ARBA00010379"/>
    </source>
</evidence>
<evidence type="ECO:0000256" key="14">
    <source>
        <dbReference type="ARBA" id="ARBA00068312"/>
    </source>
</evidence>
<evidence type="ECO:0000256" key="10">
    <source>
        <dbReference type="ARBA" id="ARBA00023242"/>
    </source>
</evidence>
<proteinExistence type="inferred from homology"/>
<organism evidence="22 23">
    <name type="scientific">Podarcis lilfordi</name>
    <name type="common">Lilford's wall lizard</name>
    <dbReference type="NCBI Taxonomy" id="74358"/>
    <lineage>
        <taxon>Eukaryota</taxon>
        <taxon>Metazoa</taxon>
        <taxon>Chordata</taxon>
        <taxon>Craniata</taxon>
        <taxon>Vertebrata</taxon>
        <taxon>Euteleostomi</taxon>
        <taxon>Lepidosauria</taxon>
        <taxon>Squamata</taxon>
        <taxon>Bifurcata</taxon>
        <taxon>Unidentata</taxon>
        <taxon>Episquamata</taxon>
        <taxon>Laterata</taxon>
        <taxon>Lacertibaenia</taxon>
        <taxon>Lacertidae</taxon>
        <taxon>Podarcis</taxon>
    </lineage>
</organism>
<dbReference type="GO" id="GO:0003724">
    <property type="term" value="F:RNA helicase activity"/>
    <property type="evidence" value="ECO:0007669"/>
    <property type="project" value="UniProtKB-EC"/>
</dbReference>
<evidence type="ECO:0000256" key="15">
    <source>
        <dbReference type="ARBA" id="ARBA00075544"/>
    </source>
</evidence>
<dbReference type="PROSITE" id="PS51192">
    <property type="entry name" value="HELICASE_ATP_BIND_1"/>
    <property type="match status" value="1"/>
</dbReference>
<dbReference type="Pfam" id="PF00271">
    <property type="entry name" value="Helicase_C"/>
    <property type="match status" value="1"/>
</dbReference>
<evidence type="ECO:0000256" key="17">
    <source>
        <dbReference type="SAM" id="Coils"/>
    </source>
</evidence>
<gene>
    <name evidence="22" type="ORF">PODLI_1B043574</name>
</gene>
<evidence type="ECO:0000256" key="16">
    <source>
        <dbReference type="PROSITE-ProRule" id="PRU00552"/>
    </source>
</evidence>
<dbReference type="InterPro" id="IPR050079">
    <property type="entry name" value="DEAD_box_RNA_helicase"/>
</dbReference>
<dbReference type="InterPro" id="IPR000629">
    <property type="entry name" value="RNA-helicase_DEAD-box_CS"/>
</dbReference>
<dbReference type="PANTHER" id="PTHR47959">
    <property type="entry name" value="ATP-DEPENDENT RNA HELICASE RHLE-RELATED"/>
    <property type="match status" value="1"/>
</dbReference>
<evidence type="ECO:0000259" key="21">
    <source>
        <dbReference type="PROSITE" id="PS51195"/>
    </source>
</evidence>
<feature type="compositionally biased region" description="Basic residues" evidence="18">
    <location>
        <begin position="1200"/>
        <end position="1210"/>
    </location>
</feature>
<dbReference type="SMART" id="SM00487">
    <property type="entry name" value="DEXDc"/>
    <property type="match status" value="1"/>
</dbReference>
<dbReference type="PROSITE" id="PS51194">
    <property type="entry name" value="HELICASE_CTER"/>
    <property type="match status" value="1"/>
</dbReference>
<dbReference type="InterPro" id="IPR001650">
    <property type="entry name" value="Helicase_C-like"/>
</dbReference>
<evidence type="ECO:0000256" key="7">
    <source>
        <dbReference type="ARBA" id="ARBA00022806"/>
    </source>
</evidence>
<comment type="subunit">
    <text evidence="13">Interacts in a hormone-dependent manner with nuclear receptors.</text>
</comment>